<reference evidence="1 2" key="1">
    <citation type="journal article" date="2014" name="Agronomy (Basel)">
        <title>A Draft Genome Sequence for Ensete ventricosum, the Drought-Tolerant Tree Against Hunger.</title>
        <authorList>
            <person name="Harrison J."/>
            <person name="Moore K.A."/>
            <person name="Paszkiewicz K."/>
            <person name="Jones T."/>
            <person name="Grant M."/>
            <person name="Ambacheew D."/>
            <person name="Muzemil S."/>
            <person name="Studholme D.J."/>
        </authorList>
    </citation>
    <scope>NUCLEOTIDE SEQUENCE [LARGE SCALE GENOMIC DNA]</scope>
</reference>
<sequence>MDVDGDGVPITRMKRSTWRRIEEVQLTRLRLSLLAATPSSSHTVTVAASDAATVSDRGFPRYSASHRGLLGCSELPWFARLIVHGKEKTRGDVCVRGSWKREQEEWRACVGI</sequence>
<name>A0A426YQZ4_ENSVE</name>
<dbReference type="Proteomes" id="UP000287651">
    <property type="component" value="Unassembled WGS sequence"/>
</dbReference>
<comment type="caution">
    <text evidence="1">The sequence shown here is derived from an EMBL/GenBank/DDBJ whole genome shotgun (WGS) entry which is preliminary data.</text>
</comment>
<accession>A0A426YQZ4</accession>
<organism evidence="1 2">
    <name type="scientific">Ensete ventricosum</name>
    <name type="common">Abyssinian banana</name>
    <name type="synonym">Musa ensete</name>
    <dbReference type="NCBI Taxonomy" id="4639"/>
    <lineage>
        <taxon>Eukaryota</taxon>
        <taxon>Viridiplantae</taxon>
        <taxon>Streptophyta</taxon>
        <taxon>Embryophyta</taxon>
        <taxon>Tracheophyta</taxon>
        <taxon>Spermatophyta</taxon>
        <taxon>Magnoliopsida</taxon>
        <taxon>Liliopsida</taxon>
        <taxon>Zingiberales</taxon>
        <taxon>Musaceae</taxon>
        <taxon>Ensete</taxon>
    </lineage>
</organism>
<gene>
    <name evidence="1" type="ORF">B296_00027993</name>
</gene>
<dbReference type="EMBL" id="AMZH03010747">
    <property type="protein sequence ID" value="RRT54163.1"/>
    <property type="molecule type" value="Genomic_DNA"/>
</dbReference>
<dbReference type="AlphaFoldDB" id="A0A426YQZ4"/>
<protein>
    <submittedName>
        <fullName evidence="1">Uncharacterized protein</fullName>
    </submittedName>
</protein>
<evidence type="ECO:0000313" key="1">
    <source>
        <dbReference type="EMBL" id="RRT54163.1"/>
    </source>
</evidence>
<evidence type="ECO:0000313" key="2">
    <source>
        <dbReference type="Proteomes" id="UP000287651"/>
    </source>
</evidence>
<proteinExistence type="predicted"/>